<evidence type="ECO:0000313" key="1">
    <source>
        <dbReference type="EMBL" id="GEO71364.1"/>
    </source>
</evidence>
<dbReference type="EMBL" id="BJZK01000003">
    <property type="protein sequence ID" value="GEO71364.1"/>
    <property type="molecule type" value="Genomic_DNA"/>
</dbReference>
<protein>
    <submittedName>
        <fullName evidence="1">Uncharacterized protein</fullName>
    </submittedName>
</protein>
<dbReference type="RefSeq" id="WP_057733018.1">
    <property type="nucleotide sequence ID" value="NZ_BJZK01000003.1"/>
</dbReference>
<dbReference type="Proteomes" id="UP000321794">
    <property type="component" value="Unassembled WGS sequence"/>
</dbReference>
<keyword evidence="2" id="KW-1185">Reference proteome</keyword>
<comment type="caution">
    <text evidence="1">The sequence shown here is derived from an EMBL/GenBank/DDBJ whole genome shotgun (WGS) entry which is preliminary data.</text>
</comment>
<sequence length="166" mass="19145">MRQMLVKLGSGERHVFRGTFVRPGFKSYGQHYAPTLLLRDIYTATDQLVTDHLWFNYTLGFLRLGTLSAGDEVQFAARVASYRKGYVTQRTVDYKLARPTQIQCLTAAPRKALPLDNRHALIGYIMLVNQAFYQANGRPFEAYYVTAFRQWQTQQTGTKRETLRPD</sequence>
<evidence type="ECO:0000313" key="2">
    <source>
        <dbReference type="Proteomes" id="UP000321794"/>
    </source>
</evidence>
<gene>
    <name evidence="1" type="ORF">LZY01_05320</name>
</gene>
<reference evidence="1 2" key="1">
    <citation type="submission" date="2019-07" db="EMBL/GenBank/DDBJ databases">
        <title>Whole genome shotgun sequence of Lactobacillus zymae NBRC 107157.</title>
        <authorList>
            <person name="Hosoyama A."/>
            <person name="Uohara A."/>
            <person name="Ohji S."/>
            <person name="Ichikawa N."/>
        </authorList>
    </citation>
    <scope>NUCLEOTIDE SEQUENCE [LARGE SCALE GENOMIC DNA]</scope>
    <source>
        <strain evidence="1 2">NBRC 107157</strain>
    </source>
</reference>
<name>A0ABQ0WUS7_9LACO</name>
<organism evidence="1 2">
    <name type="scientific">Levilactobacillus zymae</name>
    <dbReference type="NCBI Taxonomy" id="267363"/>
    <lineage>
        <taxon>Bacteria</taxon>
        <taxon>Bacillati</taxon>
        <taxon>Bacillota</taxon>
        <taxon>Bacilli</taxon>
        <taxon>Lactobacillales</taxon>
        <taxon>Lactobacillaceae</taxon>
        <taxon>Levilactobacillus</taxon>
    </lineage>
</organism>
<proteinExistence type="predicted"/>
<accession>A0ABQ0WUS7</accession>